<evidence type="ECO:0000313" key="3">
    <source>
        <dbReference type="EMBL" id="MDQ0336104.1"/>
    </source>
</evidence>
<reference evidence="2" key="1">
    <citation type="submission" date="2021-03" db="EMBL/GenBank/DDBJ databases">
        <title>Genomic Encyclopedia of Type Strains, Phase IV (KMG-IV): sequencing the most valuable type-strain genomes for metagenomic binning, comparative biology and taxonomic classification.</title>
        <authorList>
            <person name="Goeker M."/>
        </authorList>
    </citation>
    <scope>NUCLEOTIDE SEQUENCE</scope>
    <source>
        <strain evidence="2">DSM 15523</strain>
        <strain evidence="3 5">DSM 16476</strain>
    </source>
</reference>
<keyword evidence="5" id="KW-1185">Reference proteome</keyword>
<dbReference type="OrthoDB" id="1274778at2"/>
<proteinExistence type="predicted"/>
<name>A0A9X0YLU4_9FLAO</name>
<evidence type="ECO:0000256" key="1">
    <source>
        <dbReference type="SAM" id="Coils"/>
    </source>
</evidence>
<feature type="coiled-coil region" evidence="1">
    <location>
        <begin position="23"/>
        <end position="54"/>
    </location>
</feature>
<keyword evidence="1" id="KW-0175">Coiled coil</keyword>
<gene>
    <name evidence="2" type="ORF">J2Z56_002930</name>
    <name evidence="3" type="ORF">J2Z57_002557</name>
</gene>
<dbReference type="AlphaFoldDB" id="A0A9X0YLU4"/>
<dbReference type="PROSITE" id="PS51257">
    <property type="entry name" value="PROKAR_LIPOPROTEIN"/>
    <property type="match status" value="1"/>
</dbReference>
<evidence type="ECO:0000313" key="2">
    <source>
        <dbReference type="EMBL" id="MBP1840999.1"/>
    </source>
</evidence>
<dbReference type="EMBL" id="JAUSUU010000008">
    <property type="protein sequence ID" value="MDQ0336104.1"/>
    <property type="molecule type" value="Genomic_DNA"/>
</dbReference>
<protein>
    <submittedName>
        <fullName evidence="2">Uncharacterized protein</fullName>
    </submittedName>
</protein>
<dbReference type="Proteomes" id="UP001231587">
    <property type="component" value="Unassembled WGS sequence"/>
</dbReference>
<organism evidence="2 4">
    <name type="scientific">Formosa algae</name>
    <dbReference type="NCBI Taxonomy" id="225843"/>
    <lineage>
        <taxon>Bacteria</taxon>
        <taxon>Pseudomonadati</taxon>
        <taxon>Bacteroidota</taxon>
        <taxon>Flavobacteriia</taxon>
        <taxon>Flavobacteriales</taxon>
        <taxon>Flavobacteriaceae</taxon>
        <taxon>Formosa</taxon>
    </lineage>
</organism>
<comment type="caution">
    <text evidence="2">The sequence shown here is derived from an EMBL/GenBank/DDBJ whole genome shotgun (WGS) entry which is preliminary data.</text>
</comment>
<evidence type="ECO:0000313" key="5">
    <source>
        <dbReference type="Proteomes" id="UP001231587"/>
    </source>
</evidence>
<accession>A0A9X0YLU4</accession>
<dbReference type="RefSeq" id="WP_057781966.1">
    <property type="nucleotide sequence ID" value="NZ_JAGGJQ010000008.1"/>
</dbReference>
<sequence length="77" mass="8900">MKNIFLFIITIGLLMTSCKNHDISKSENNKELERQILKELRLELKQNLDDINSNIEALIISKNANEIIISNMENKIS</sequence>
<dbReference type="EMBL" id="JAGGJQ010000008">
    <property type="protein sequence ID" value="MBP1840999.1"/>
    <property type="molecule type" value="Genomic_DNA"/>
</dbReference>
<dbReference type="Proteomes" id="UP001138672">
    <property type="component" value="Unassembled WGS sequence"/>
</dbReference>
<evidence type="ECO:0000313" key="4">
    <source>
        <dbReference type="Proteomes" id="UP001138672"/>
    </source>
</evidence>